<dbReference type="PROSITE" id="PS50937">
    <property type="entry name" value="HTH_MERR_2"/>
    <property type="match status" value="1"/>
</dbReference>
<dbReference type="InterPro" id="IPR009061">
    <property type="entry name" value="DNA-bd_dom_put_sf"/>
</dbReference>
<evidence type="ECO:0000256" key="1">
    <source>
        <dbReference type="ARBA" id="ARBA00023125"/>
    </source>
</evidence>
<protein>
    <submittedName>
        <fullName evidence="4">MerR family transcriptional regulator</fullName>
    </submittedName>
</protein>
<accession>A0ABW8HJ62</accession>
<sequence>MRISELSRRSGVSIPTIKYYLRDGLLPPGRATAANQAAYDEEHVRRLRLIRSLIGVRGLSVSATKDVLAAVDDNQGDLHLLLGLVLGALPVERSGRPSRSGPEEGSERDAEPVAERDAGGAVDDVAALTAEMGWQTSPNPPAAQVISETLATMRALGVDYDWRSLVPYAELADRTAQLDLDQLQDAGDPLQQAERALLLTVLLEPALLALRRLAQEHHSALRFRND</sequence>
<keyword evidence="1" id="KW-0238">DNA-binding</keyword>
<evidence type="ECO:0000256" key="2">
    <source>
        <dbReference type="SAM" id="MobiDB-lite"/>
    </source>
</evidence>
<evidence type="ECO:0000313" key="5">
    <source>
        <dbReference type="Proteomes" id="UP001617907"/>
    </source>
</evidence>
<gene>
    <name evidence="4" type="ORF">ACIQFM_29570</name>
</gene>
<evidence type="ECO:0000259" key="3">
    <source>
        <dbReference type="PROSITE" id="PS50937"/>
    </source>
</evidence>
<dbReference type="PANTHER" id="PTHR30204:SF98">
    <property type="entry name" value="HTH-TYPE TRANSCRIPTIONAL REGULATOR ADHR"/>
    <property type="match status" value="1"/>
</dbReference>
<dbReference type="EMBL" id="JBIVPC010000018">
    <property type="protein sequence ID" value="MFJ6040399.1"/>
    <property type="molecule type" value="Genomic_DNA"/>
</dbReference>
<proteinExistence type="predicted"/>
<feature type="domain" description="HTH merR-type" evidence="3">
    <location>
        <begin position="1"/>
        <end position="70"/>
    </location>
</feature>
<dbReference type="InterPro" id="IPR047057">
    <property type="entry name" value="MerR_fam"/>
</dbReference>
<feature type="region of interest" description="Disordered" evidence="2">
    <location>
        <begin position="92"/>
        <end position="119"/>
    </location>
</feature>
<dbReference type="Pfam" id="PF13411">
    <property type="entry name" value="MerR_1"/>
    <property type="match status" value="1"/>
</dbReference>
<comment type="caution">
    <text evidence="4">The sequence shown here is derived from an EMBL/GenBank/DDBJ whole genome shotgun (WGS) entry which is preliminary data.</text>
</comment>
<organism evidence="4 5">
    <name type="scientific">Streptomyces ardesiacus</name>
    <dbReference type="NCBI Taxonomy" id="285564"/>
    <lineage>
        <taxon>Bacteria</taxon>
        <taxon>Bacillati</taxon>
        <taxon>Actinomycetota</taxon>
        <taxon>Actinomycetes</taxon>
        <taxon>Kitasatosporales</taxon>
        <taxon>Streptomycetaceae</taxon>
        <taxon>Streptomyces</taxon>
    </lineage>
</organism>
<dbReference type="PRINTS" id="PR00040">
    <property type="entry name" value="HTHMERR"/>
</dbReference>
<evidence type="ECO:0000313" key="4">
    <source>
        <dbReference type="EMBL" id="MFJ6040399.1"/>
    </source>
</evidence>
<dbReference type="PANTHER" id="PTHR30204">
    <property type="entry name" value="REDOX-CYCLING DRUG-SENSING TRANSCRIPTIONAL ACTIVATOR SOXR"/>
    <property type="match status" value="1"/>
</dbReference>
<dbReference type="CDD" id="cd04780">
    <property type="entry name" value="HTH_MerR-like_sg5"/>
    <property type="match status" value="1"/>
</dbReference>
<dbReference type="RefSeq" id="WP_053639528.1">
    <property type="nucleotide sequence ID" value="NZ_JBEOTR010000019.1"/>
</dbReference>
<keyword evidence="5" id="KW-1185">Reference proteome</keyword>
<dbReference type="Proteomes" id="UP001617907">
    <property type="component" value="Unassembled WGS sequence"/>
</dbReference>
<reference evidence="4 5" key="1">
    <citation type="submission" date="2024-10" db="EMBL/GenBank/DDBJ databases">
        <title>The Natural Products Discovery Center: Release of the First 8490 Sequenced Strains for Exploring Actinobacteria Biosynthetic Diversity.</title>
        <authorList>
            <person name="Kalkreuter E."/>
            <person name="Kautsar S.A."/>
            <person name="Yang D."/>
            <person name="Bader C.D."/>
            <person name="Teijaro C.N."/>
            <person name="Fluegel L."/>
            <person name="Davis C.M."/>
            <person name="Simpson J.R."/>
            <person name="Lauterbach L."/>
            <person name="Steele A.D."/>
            <person name="Gui C."/>
            <person name="Meng S."/>
            <person name="Li G."/>
            <person name="Viehrig K."/>
            <person name="Ye F."/>
            <person name="Su P."/>
            <person name="Kiefer A.F."/>
            <person name="Nichols A."/>
            <person name="Cepeda A.J."/>
            <person name="Yan W."/>
            <person name="Fan B."/>
            <person name="Jiang Y."/>
            <person name="Adhikari A."/>
            <person name="Zheng C.-J."/>
            <person name="Schuster L."/>
            <person name="Cowan T.M."/>
            <person name="Smanski M.J."/>
            <person name="Chevrette M.G."/>
            <person name="De Carvalho L.P.S."/>
            <person name="Shen B."/>
        </authorList>
    </citation>
    <scope>NUCLEOTIDE SEQUENCE [LARGE SCALE GENOMIC DNA]</scope>
    <source>
        <strain evidence="4 5">NPDC093086</strain>
    </source>
</reference>
<dbReference type="Gene3D" id="1.10.1660.10">
    <property type="match status" value="1"/>
</dbReference>
<dbReference type="SMART" id="SM00422">
    <property type="entry name" value="HTH_MERR"/>
    <property type="match status" value="1"/>
</dbReference>
<dbReference type="InterPro" id="IPR000551">
    <property type="entry name" value="MerR-type_HTH_dom"/>
</dbReference>
<feature type="compositionally biased region" description="Basic and acidic residues" evidence="2">
    <location>
        <begin position="101"/>
        <end position="118"/>
    </location>
</feature>
<dbReference type="SUPFAM" id="SSF46955">
    <property type="entry name" value="Putative DNA-binding domain"/>
    <property type="match status" value="1"/>
</dbReference>
<name>A0ABW8HJ62_9ACTN</name>